<dbReference type="Pfam" id="PF08534">
    <property type="entry name" value="Redoxin"/>
    <property type="match status" value="1"/>
</dbReference>
<dbReference type="RefSeq" id="WP_167963049.1">
    <property type="nucleotide sequence ID" value="NZ_CP050831.1"/>
</dbReference>
<evidence type="ECO:0000256" key="2">
    <source>
        <dbReference type="ARBA" id="ARBA00022748"/>
    </source>
</evidence>
<evidence type="ECO:0000256" key="1">
    <source>
        <dbReference type="ARBA" id="ARBA00004196"/>
    </source>
</evidence>
<dbReference type="GO" id="GO:0017004">
    <property type="term" value="P:cytochrome complex assembly"/>
    <property type="evidence" value="ECO:0007669"/>
    <property type="project" value="UniProtKB-KW"/>
</dbReference>
<evidence type="ECO:0000256" key="3">
    <source>
        <dbReference type="ARBA" id="ARBA00023157"/>
    </source>
</evidence>
<dbReference type="PROSITE" id="PS51352">
    <property type="entry name" value="THIOREDOXIN_2"/>
    <property type="match status" value="1"/>
</dbReference>
<keyword evidence="5" id="KW-0732">Signal</keyword>
<name>A0A6H0KNL7_9BACE</name>
<keyword evidence="2" id="KW-0201">Cytochrome c-type biogenesis</keyword>
<dbReference type="Proteomes" id="UP000501780">
    <property type="component" value="Chromosome"/>
</dbReference>
<dbReference type="GO" id="GO:0030313">
    <property type="term" value="C:cell envelope"/>
    <property type="evidence" value="ECO:0007669"/>
    <property type="project" value="UniProtKB-SubCell"/>
</dbReference>
<dbReference type="EMBL" id="CP050831">
    <property type="protein sequence ID" value="QIU94799.1"/>
    <property type="molecule type" value="Genomic_DNA"/>
</dbReference>
<proteinExistence type="predicted"/>
<dbReference type="GO" id="GO:0016491">
    <property type="term" value="F:oxidoreductase activity"/>
    <property type="evidence" value="ECO:0007669"/>
    <property type="project" value="InterPro"/>
</dbReference>
<dbReference type="InterPro" id="IPR036249">
    <property type="entry name" value="Thioredoxin-like_sf"/>
</dbReference>
<sequence>MKRSLLCFALFMLTFSVSAQISSTVEGVWEKGKSKNIKLFAIENSNYKEVASSRVDENGRFILAFYPAKEGFYILDNYNFYFKPGDKLSVKITDGSYELTGKNTPENKELSNWEQLTTPLKEMRKRSRATYLDFFPLLEKTEKEMNYKINTPNKVFNNTFIKYRELNLLDIAMNFLFAPRTAHPRREDFPDYFRKIDLKKMLADPFVLDYPHGLSLVGRSKILPVWTGESKNIKTGNDLTASPEAGIIDNEELMNAADPIVRAELVLLYAKNKKVLVVFDQYADLYSKYLTTDEQRQRLKEQRFSLIKNTKGDPAIDFTFADVNGKPHALSDFKGKVVYVDVWATWCGPCQKEMPHLKKLEAEYKDNANIVFIGVSVDKGKDMQKWKEFLVREKLPGIQIFAGDDASEKLMKPYKISGIPRFVLVDKNGNLISANAPRPSSPDIRTVLNDALKK</sequence>
<gene>
    <name evidence="7" type="ORF">BacF7301_11880</name>
</gene>
<accession>A0A6H0KNL7</accession>
<dbReference type="InterPro" id="IPR050553">
    <property type="entry name" value="Thioredoxin_ResA/DsbE_sf"/>
</dbReference>
<dbReference type="CDD" id="cd02966">
    <property type="entry name" value="TlpA_like_family"/>
    <property type="match status" value="1"/>
</dbReference>
<evidence type="ECO:0000256" key="4">
    <source>
        <dbReference type="ARBA" id="ARBA00023284"/>
    </source>
</evidence>
<protein>
    <submittedName>
        <fullName evidence="7">TlpA family protein disulfide reductase</fullName>
    </submittedName>
</protein>
<comment type="subcellular location">
    <subcellularLocation>
        <location evidence="1">Cell envelope</location>
    </subcellularLocation>
</comment>
<keyword evidence="8" id="KW-1185">Reference proteome</keyword>
<organism evidence="7 8">
    <name type="scientific">Bacteroides faecium</name>
    <dbReference type="NCBI Taxonomy" id="2715212"/>
    <lineage>
        <taxon>Bacteria</taxon>
        <taxon>Pseudomonadati</taxon>
        <taxon>Bacteroidota</taxon>
        <taxon>Bacteroidia</taxon>
        <taxon>Bacteroidales</taxon>
        <taxon>Bacteroidaceae</taxon>
        <taxon>Bacteroides</taxon>
    </lineage>
</organism>
<dbReference type="SUPFAM" id="SSF52833">
    <property type="entry name" value="Thioredoxin-like"/>
    <property type="match status" value="1"/>
</dbReference>
<feature type="signal peptide" evidence="5">
    <location>
        <begin position="1"/>
        <end position="19"/>
    </location>
</feature>
<keyword evidence="4" id="KW-0676">Redox-active center</keyword>
<reference evidence="7 8" key="1">
    <citation type="submission" date="2020-03" db="EMBL/GenBank/DDBJ databases">
        <title>Genomic analysis of Bacteroides faecium CBA7301.</title>
        <authorList>
            <person name="Kim J."/>
            <person name="Roh S.W."/>
        </authorList>
    </citation>
    <scope>NUCLEOTIDE SEQUENCE [LARGE SCALE GENOMIC DNA]</scope>
    <source>
        <strain evidence="7 8">CBA7301</strain>
    </source>
</reference>
<dbReference type="InterPro" id="IPR013740">
    <property type="entry name" value="Redoxin"/>
</dbReference>
<evidence type="ECO:0000313" key="8">
    <source>
        <dbReference type="Proteomes" id="UP000501780"/>
    </source>
</evidence>
<evidence type="ECO:0000256" key="5">
    <source>
        <dbReference type="SAM" id="SignalP"/>
    </source>
</evidence>
<dbReference type="PANTHER" id="PTHR42852">
    <property type="entry name" value="THIOL:DISULFIDE INTERCHANGE PROTEIN DSBE"/>
    <property type="match status" value="1"/>
</dbReference>
<dbReference type="InterPro" id="IPR013766">
    <property type="entry name" value="Thioredoxin_domain"/>
</dbReference>
<dbReference type="Gene3D" id="3.40.30.10">
    <property type="entry name" value="Glutaredoxin"/>
    <property type="match status" value="1"/>
</dbReference>
<feature type="chain" id="PRO_5026213247" evidence="5">
    <location>
        <begin position="20"/>
        <end position="454"/>
    </location>
</feature>
<feature type="domain" description="Thioredoxin" evidence="6">
    <location>
        <begin position="309"/>
        <end position="453"/>
    </location>
</feature>
<dbReference type="KEGG" id="bfc:BacF7301_11880"/>
<dbReference type="PANTHER" id="PTHR42852:SF6">
    <property type="entry name" value="THIOL:DISULFIDE INTERCHANGE PROTEIN DSBE"/>
    <property type="match status" value="1"/>
</dbReference>
<evidence type="ECO:0000259" key="6">
    <source>
        <dbReference type="PROSITE" id="PS51352"/>
    </source>
</evidence>
<keyword evidence="3" id="KW-1015">Disulfide bond</keyword>
<evidence type="ECO:0000313" key="7">
    <source>
        <dbReference type="EMBL" id="QIU94799.1"/>
    </source>
</evidence>
<dbReference type="AlphaFoldDB" id="A0A6H0KNL7"/>